<dbReference type="PANTHER" id="PTHR12599:SF0">
    <property type="entry name" value="PTERIN-4-ALPHA-CARBINOLAMINE DEHYDRATASE"/>
    <property type="match status" value="1"/>
</dbReference>
<protein>
    <submittedName>
        <fullName evidence="1">4a-hydroxytetrahydrobiopterin dehydratase</fullName>
    </submittedName>
</protein>
<comment type="caution">
    <text evidence="1">The sequence shown here is derived from an EMBL/GenBank/DDBJ whole genome shotgun (WGS) entry which is preliminary data.</text>
</comment>
<dbReference type="InterPro" id="IPR001533">
    <property type="entry name" value="Pterin_deHydtase"/>
</dbReference>
<dbReference type="Proteomes" id="UP001212498">
    <property type="component" value="Unassembled WGS sequence"/>
</dbReference>
<reference evidence="1 2" key="1">
    <citation type="submission" date="2022-11" db="EMBL/GenBank/DDBJ databases">
        <title>Nonomuraea corallina sp. nov., a new species of the genus Nonomuraea isolated from sea side sediment in Thai sea.</title>
        <authorList>
            <person name="Ngamcharungchit C."/>
            <person name="Matsumoto A."/>
            <person name="Suriyachadkun C."/>
            <person name="Panbangred W."/>
            <person name="Inahashi Y."/>
            <person name="Intra B."/>
        </authorList>
    </citation>
    <scope>NUCLEOTIDE SEQUENCE [LARGE SCALE GENOMIC DNA]</scope>
    <source>
        <strain evidence="1 2">DSM 43553</strain>
    </source>
</reference>
<evidence type="ECO:0000313" key="2">
    <source>
        <dbReference type="Proteomes" id="UP001212498"/>
    </source>
</evidence>
<keyword evidence="2" id="KW-1185">Reference proteome</keyword>
<organism evidence="1 2">
    <name type="scientific">Nonomuraea ferruginea</name>
    <dbReference type="NCBI Taxonomy" id="46174"/>
    <lineage>
        <taxon>Bacteria</taxon>
        <taxon>Bacillati</taxon>
        <taxon>Actinomycetota</taxon>
        <taxon>Actinomycetes</taxon>
        <taxon>Streptosporangiales</taxon>
        <taxon>Streptosporangiaceae</taxon>
        <taxon>Nonomuraea</taxon>
    </lineage>
</organism>
<dbReference type="RefSeq" id="WP_219542959.1">
    <property type="nucleotide sequence ID" value="NZ_BAABFD010000017.1"/>
</dbReference>
<accession>A0ABT4T2T9</accession>
<dbReference type="Pfam" id="PF01329">
    <property type="entry name" value="Pterin_4a"/>
    <property type="match status" value="1"/>
</dbReference>
<sequence>MTELLNRDEIDTALVALEGWHSEGNALVKDVPITPDSFGWLSEAVLNEAEEMNHHPDIDRTDSGVRFRLWTHSAGGVTPKDVELAARIDQVLSGATRDKG</sequence>
<dbReference type="CDD" id="cd00488">
    <property type="entry name" value="PCD_DCoH"/>
    <property type="match status" value="1"/>
</dbReference>
<name>A0ABT4T2T9_9ACTN</name>
<proteinExistence type="predicted"/>
<evidence type="ECO:0000313" key="1">
    <source>
        <dbReference type="EMBL" id="MDA0643794.1"/>
    </source>
</evidence>
<dbReference type="PANTHER" id="PTHR12599">
    <property type="entry name" value="PTERIN-4-ALPHA-CARBINOLAMINE DEHYDRATASE"/>
    <property type="match status" value="1"/>
</dbReference>
<gene>
    <name evidence="1" type="ORF">OUY24_24460</name>
</gene>
<dbReference type="EMBL" id="JAPNUD010000076">
    <property type="protein sequence ID" value="MDA0643794.1"/>
    <property type="molecule type" value="Genomic_DNA"/>
</dbReference>